<dbReference type="PANTHER" id="PTHR20961">
    <property type="entry name" value="GLYCOSYLTRANSFERASE"/>
    <property type="match status" value="1"/>
</dbReference>
<keyword evidence="11" id="KW-1133">Transmembrane helix</keyword>
<dbReference type="Proteomes" id="UP000234275">
    <property type="component" value="Unassembled WGS sequence"/>
</dbReference>
<keyword evidence="4" id="KW-0732">Signal</keyword>
<gene>
    <name evidence="13" type="ORF">P170DRAFT_452421</name>
</gene>
<keyword evidence="14" id="KW-1185">Reference proteome</keyword>
<dbReference type="GeneID" id="36558970"/>
<comment type="catalytic activity">
    <reaction evidence="10">
        <text>L-threonyl-[protein] + UDP-N-acetyl-alpha-D-glucosamine = 3-O-(N-acetyl-beta-D-glucosaminyl)-L-threonyl-[protein] + UDP + H(+)</text>
        <dbReference type="Rhea" id="RHEA:48908"/>
        <dbReference type="Rhea" id="RHEA-COMP:11060"/>
        <dbReference type="Rhea" id="RHEA-COMP:12252"/>
        <dbReference type="ChEBI" id="CHEBI:15378"/>
        <dbReference type="ChEBI" id="CHEBI:30013"/>
        <dbReference type="ChEBI" id="CHEBI:57705"/>
        <dbReference type="ChEBI" id="CHEBI:58223"/>
        <dbReference type="ChEBI" id="CHEBI:90840"/>
        <dbReference type="EC" id="2.4.1.255"/>
    </reaction>
</comment>
<keyword evidence="11" id="KW-0812">Transmembrane</keyword>
<keyword evidence="3" id="KW-0808">Transferase</keyword>
<organism evidence="13 14">
    <name type="scientific">Aspergillus steynii IBT 23096</name>
    <dbReference type="NCBI Taxonomy" id="1392250"/>
    <lineage>
        <taxon>Eukaryota</taxon>
        <taxon>Fungi</taxon>
        <taxon>Dikarya</taxon>
        <taxon>Ascomycota</taxon>
        <taxon>Pezizomycotina</taxon>
        <taxon>Eurotiomycetes</taxon>
        <taxon>Eurotiomycetidae</taxon>
        <taxon>Eurotiales</taxon>
        <taxon>Aspergillaceae</taxon>
        <taxon>Aspergillus</taxon>
        <taxon>Aspergillus subgen. Circumdati</taxon>
    </lineage>
</organism>
<keyword evidence="5" id="KW-0256">Endoplasmic reticulum</keyword>
<name>A0A2I2GPE9_9EURO</name>
<evidence type="ECO:0000256" key="2">
    <source>
        <dbReference type="ARBA" id="ARBA00022676"/>
    </source>
</evidence>
<dbReference type="GO" id="GO:0005788">
    <property type="term" value="C:endoplasmic reticulum lumen"/>
    <property type="evidence" value="ECO:0007669"/>
    <property type="project" value="TreeGrafter"/>
</dbReference>
<proteinExistence type="predicted"/>
<comment type="caution">
    <text evidence="13">The sequence shown here is derived from an EMBL/GenBank/DDBJ whole genome shotgun (WGS) entry which is preliminary data.</text>
</comment>
<dbReference type="AlphaFoldDB" id="A0A2I2GPE9"/>
<dbReference type="PANTHER" id="PTHR20961:SF148">
    <property type="entry name" value="EGF DOMAIN-SPECIFIC O-LINKED N-ACETYLGLUCOSAMINE TRANSFERASE"/>
    <property type="match status" value="1"/>
</dbReference>
<evidence type="ECO:0000256" key="3">
    <source>
        <dbReference type="ARBA" id="ARBA00022679"/>
    </source>
</evidence>
<evidence type="ECO:0000256" key="8">
    <source>
        <dbReference type="ARBA" id="ARBA00042574"/>
    </source>
</evidence>
<reference evidence="13 14" key="1">
    <citation type="submission" date="2016-12" db="EMBL/GenBank/DDBJ databases">
        <title>The genomes of Aspergillus section Nigri reveals drivers in fungal speciation.</title>
        <authorList>
            <consortium name="DOE Joint Genome Institute"/>
            <person name="Vesth T.C."/>
            <person name="Nybo J."/>
            <person name="Theobald S."/>
            <person name="Brandl J."/>
            <person name="Frisvad J.C."/>
            <person name="Nielsen K.F."/>
            <person name="Lyhne E.K."/>
            <person name="Kogle M.E."/>
            <person name="Kuo A."/>
            <person name="Riley R."/>
            <person name="Clum A."/>
            <person name="Nolan M."/>
            <person name="Lipzen A."/>
            <person name="Salamov A."/>
            <person name="Henrissat B."/>
            <person name="Wiebenga A."/>
            <person name="De Vries R.P."/>
            <person name="Grigoriev I.V."/>
            <person name="Mortensen U.H."/>
            <person name="Andersen M.R."/>
            <person name="Baker S.E."/>
        </authorList>
    </citation>
    <scope>NUCLEOTIDE SEQUENCE [LARGE SCALE GENOMIC DNA]</scope>
    <source>
        <strain evidence="13 14">IBT 23096</strain>
    </source>
</reference>
<dbReference type="InterPro" id="IPR049625">
    <property type="entry name" value="Glyco_transf_61_cat"/>
</dbReference>
<feature type="transmembrane region" description="Helical" evidence="11">
    <location>
        <begin position="12"/>
        <end position="30"/>
    </location>
</feature>
<evidence type="ECO:0000313" key="14">
    <source>
        <dbReference type="Proteomes" id="UP000234275"/>
    </source>
</evidence>
<dbReference type="EC" id="2.4.1.255" evidence="1"/>
<dbReference type="InterPro" id="IPR007657">
    <property type="entry name" value="Glycosyltransferase_61"/>
</dbReference>
<dbReference type="OrthoDB" id="529273at2759"/>
<evidence type="ECO:0000259" key="12">
    <source>
        <dbReference type="Pfam" id="PF04577"/>
    </source>
</evidence>
<evidence type="ECO:0000256" key="5">
    <source>
        <dbReference type="ARBA" id="ARBA00022824"/>
    </source>
</evidence>
<dbReference type="GO" id="GO:0097363">
    <property type="term" value="F:protein O-acetylglucosaminyltransferase activity"/>
    <property type="evidence" value="ECO:0007669"/>
    <property type="project" value="UniProtKB-EC"/>
</dbReference>
<feature type="domain" description="Glycosyltransferase 61 catalytic" evidence="12">
    <location>
        <begin position="312"/>
        <end position="394"/>
    </location>
</feature>
<protein>
    <recommendedName>
        <fullName evidence="7">EGF domain-specific O-linked N-acetylglucosamine transferase</fullName>
        <ecNumber evidence="1">2.4.1.255</ecNumber>
    </recommendedName>
    <alternativeName>
        <fullName evidence="8">Extracellular O-linked N-acetylglucosamine transferase</fullName>
    </alternativeName>
</protein>
<evidence type="ECO:0000256" key="11">
    <source>
        <dbReference type="SAM" id="Phobius"/>
    </source>
</evidence>
<comment type="catalytic activity">
    <reaction evidence="9">
        <text>L-seryl-[protein] + UDP-N-acetyl-alpha-D-glucosamine = 3-O-(N-acetyl-beta-D-glucosaminyl)-L-seryl-[protein] + UDP + H(+)</text>
        <dbReference type="Rhea" id="RHEA:48904"/>
        <dbReference type="Rhea" id="RHEA-COMP:9863"/>
        <dbReference type="Rhea" id="RHEA-COMP:12251"/>
        <dbReference type="ChEBI" id="CHEBI:15378"/>
        <dbReference type="ChEBI" id="CHEBI:29999"/>
        <dbReference type="ChEBI" id="CHEBI:57705"/>
        <dbReference type="ChEBI" id="CHEBI:58223"/>
        <dbReference type="ChEBI" id="CHEBI:90838"/>
        <dbReference type="EC" id="2.4.1.255"/>
    </reaction>
</comment>
<dbReference type="EMBL" id="MSFO01000001">
    <property type="protein sequence ID" value="PLB54755.1"/>
    <property type="molecule type" value="Genomic_DNA"/>
</dbReference>
<keyword evidence="6" id="KW-0325">Glycoprotein</keyword>
<dbReference type="Pfam" id="PF04577">
    <property type="entry name" value="Glyco_transf_61"/>
    <property type="match status" value="1"/>
</dbReference>
<sequence length="467" mass="53011">MASYPFSHRRRTALIGGLSAVLLCALFIFYHPERIHIGNEVDDLSLPEAYLTPPSESQFCSDKFGTPYLENLRDGAVEYCNSTSPSSLVCFHTAITKDHRRIDSFCFGENAVFDPKSQRFNLECDLGELENPGTLDSIPEFGHFEPYWYETGPQTILDGWVQLKSSPGERLQLPLNYTILIKREGSRNIWHSLLEILSMTMTLDVLQMTWRPDHTRPFFTGLDADNTQVIILDDNDDGPYFKLWSIFANKPTLRLKDLPDNQTLQNIIIPLAGGSNPFWQGDWEVLPCKESSLLRTFTQRVLNTFELGDYKGLQKDDVIITFINRVESRRLVDHEDYLDQVRATFPHIKVQSVDFAAIPFHTQLKIIQSTTVLVGVHGAGLTHGMFLPPRSVMVEILPPSLNHKGFRNVASLFGHSYLSAHGSKPPSVKRGDWHGEDVYLTKEKFIDLMSAAVRIMYNSGPRDYDAV</sequence>
<evidence type="ECO:0000256" key="6">
    <source>
        <dbReference type="ARBA" id="ARBA00023180"/>
    </source>
</evidence>
<accession>A0A2I2GPE9</accession>
<evidence type="ECO:0000256" key="9">
    <source>
        <dbReference type="ARBA" id="ARBA00048317"/>
    </source>
</evidence>
<keyword evidence="2" id="KW-0328">Glycosyltransferase</keyword>
<dbReference type="STRING" id="1392250.A0A2I2GPE9"/>
<keyword evidence="11" id="KW-0472">Membrane</keyword>
<evidence type="ECO:0000256" key="1">
    <source>
        <dbReference type="ARBA" id="ARBA00011970"/>
    </source>
</evidence>
<dbReference type="RefSeq" id="XP_024710057.1">
    <property type="nucleotide sequence ID" value="XM_024851271.1"/>
</dbReference>
<evidence type="ECO:0000256" key="4">
    <source>
        <dbReference type="ARBA" id="ARBA00022729"/>
    </source>
</evidence>
<evidence type="ECO:0000313" key="13">
    <source>
        <dbReference type="EMBL" id="PLB54755.1"/>
    </source>
</evidence>
<dbReference type="VEuPathDB" id="FungiDB:P170DRAFT_452421"/>
<evidence type="ECO:0000256" key="7">
    <source>
        <dbReference type="ARBA" id="ARBA00040944"/>
    </source>
</evidence>
<evidence type="ECO:0000256" key="10">
    <source>
        <dbReference type="ARBA" id="ARBA00049432"/>
    </source>
</evidence>